<comment type="caution">
    <text evidence="2">The sequence shown here is derived from an EMBL/GenBank/DDBJ whole genome shotgun (WGS) entry which is preliminary data.</text>
</comment>
<gene>
    <name evidence="2" type="ORF">EV212_10340</name>
</gene>
<proteinExistence type="predicted"/>
<organism evidence="2 3">
    <name type="scientific">Frisingicoccus caecimuris</name>
    <dbReference type="NCBI Taxonomy" id="1796636"/>
    <lineage>
        <taxon>Bacteria</taxon>
        <taxon>Bacillati</taxon>
        <taxon>Bacillota</taxon>
        <taxon>Clostridia</taxon>
        <taxon>Lachnospirales</taxon>
        <taxon>Lachnospiraceae</taxon>
        <taxon>Frisingicoccus</taxon>
    </lineage>
</organism>
<evidence type="ECO:0000313" key="2">
    <source>
        <dbReference type="EMBL" id="TCO85319.1"/>
    </source>
</evidence>
<protein>
    <submittedName>
        <fullName evidence="2">Uncharacterized protein</fullName>
    </submittedName>
</protein>
<name>A0A4R2LGR3_9FIRM</name>
<keyword evidence="3" id="KW-1185">Reference proteome</keyword>
<accession>A0A4R2LGR3</accession>
<reference evidence="2 3" key="1">
    <citation type="submission" date="2019-03" db="EMBL/GenBank/DDBJ databases">
        <title>Genomic Encyclopedia of Type Strains, Phase IV (KMG-IV): sequencing the most valuable type-strain genomes for metagenomic binning, comparative biology and taxonomic classification.</title>
        <authorList>
            <person name="Goeker M."/>
        </authorList>
    </citation>
    <scope>NUCLEOTIDE SEQUENCE [LARGE SCALE GENOMIC DNA]</scope>
    <source>
        <strain evidence="2 3">DSM 28559</strain>
    </source>
</reference>
<evidence type="ECO:0000256" key="1">
    <source>
        <dbReference type="SAM" id="MobiDB-lite"/>
    </source>
</evidence>
<sequence length="57" mass="6261">MIRTGKYKNYGQLEDQANGVADVEAFVFRNGEVVPADQAENSSSPVINTAPEKNYAR</sequence>
<dbReference type="EMBL" id="SLXA01000003">
    <property type="protein sequence ID" value="TCO85319.1"/>
    <property type="molecule type" value="Genomic_DNA"/>
</dbReference>
<dbReference type="Proteomes" id="UP000295711">
    <property type="component" value="Unassembled WGS sequence"/>
</dbReference>
<feature type="region of interest" description="Disordered" evidence="1">
    <location>
        <begin position="35"/>
        <end position="57"/>
    </location>
</feature>
<evidence type="ECO:0000313" key="3">
    <source>
        <dbReference type="Proteomes" id="UP000295711"/>
    </source>
</evidence>
<dbReference type="AlphaFoldDB" id="A0A4R2LGR3"/>